<dbReference type="EMBL" id="JAMKFB020000019">
    <property type="protein sequence ID" value="KAL0166111.1"/>
    <property type="molecule type" value="Genomic_DNA"/>
</dbReference>
<evidence type="ECO:0000256" key="1">
    <source>
        <dbReference type="SAM" id="MobiDB-lite"/>
    </source>
</evidence>
<gene>
    <name evidence="2" type="ORF">M9458_037955</name>
</gene>
<dbReference type="InterPro" id="IPR029044">
    <property type="entry name" value="Nucleotide-diphossugar_trans"/>
</dbReference>
<accession>A0ABD0NYJ9</accession>
<keyword evidence="3" id="KW-1185">Reference proteome</keyword>
<feature type="compositionally biased region" description="Acidic residues" evidence="1">
    <location>
        <begin position="53"/>
        <end position="62"/>
    </location>
</feature>
<organism evidence="2 3">
    <name type="scientific">Cirrhinus mrigala</name>
    <name type="common">Mrigala</name>
    <dbReference type="NCBI Taxonomy" id="683832"/>
    <lineage>
        <taxon>Eukaryota</taxon>
        <taxon>Metazoa</taxon>
        <taxon>Chordata</taxon>
        <taxon>Craniata</taxon>
        <taxon>Vertebrata</taxon>
        <taxon>Euteleostomi</taxon>
        <taxon>Actinopterygii</taxon>
        <taxon>Neopterygii</taxon>
        <taxon>Teleostei</taxon>
        <taxon>Ostariophysi</taxon>
        <taxon>Cypriniformes</taxon>
        <taxon>Cyprinidae</taxon>
        <taxon>Labeoninae</taxon>
        <taxon>Labeonini</taxon>
        <taxon>Cirrhinus</taxon>
    </lineage>
</organism>
<reference evidence="2 3" key="1">
    <citation type="submission" date="2024-05" db="EMBL/GenBank/DDBJ databases">
        <title>Genome sequencing and assembly of Indian major carp, Cirrhinus mrigala (Hamilton, 1822).</title>
        <authorList>
            <person name="Mohindra V."/>
            <person name="Chowdhury L.M."/>
            <person name="Lal K."/>
            <person name="Jena J.K."/>
        </authorList>
    </citation>
    <scope>NUCLEOTIDE SEQUENCE [LARGE SCALE GENOMIC DNA]</scope>
    <source>
        <strain evidence="2">CM1030</strain>
        <tissue evidence="2">Blood</tissue>
    </source>
</reference>
<evidence type="ECO:0000313" key="2">
    <source>
        <dbReference type="EMBL" id="KAL0166111.1"/>
    </source>
</evidence>
<name>A0ABD0NYJ9_CIRMR</name>
<comment type="caution">
    <text evidence="2">The sequence shown here is derived from an EMBL/GenBank/DDBJ whole genome shotgun (WGS) entry which is preliminary data.</text>
</comment>
<protein>
    <submittedName>
        <fullName evidence="2">Uncharacterized protein</fullName>
    </submittedName>
</protein>
<sequence length="151" mass="17396">MKIRWSKKVAVLAKVCFLFSLLWLFYLLIVRSSSSSHPDKDGQQDILVRDLPSVEEVEEDSESLLRPVYEKQPPDSNAPGEYGRATRLTLSPEEKKEEEASIERYAINIFISDKISLHRHIQDNRMHEYVCHTLPHTDGHITHPISALETT</sequence>
<feature type="region of interest" description="Disordered" evidence="1">
    <location>
        <begin position="34"/>
        <end position="95"/>
    </location>
</feature>
<dbReference type="AlphaFoldDB" id="A0ABD0NYJ9"/>
<dbReference type="Proteomes" id="UP001529510">
    <property type="component" value="Unassembled WGS sequence"/>
</dbReference>
<proteinExistence type="predicted"/>
<evidence type="ECO:0000313" key="3">
    <source>
        <dbReference type="Proteomes" id="UP001529510"/>
    </source>
</evidence>
<dbReference type="Gene3D" id="3.90.550.10">
    <property type="entry name" value="Spore Coat Polysaccharide Biosynthesis Protein SpsA, Chain A"/>
    <property type="match status" value="1"/>
</dbReference>